<dbReference type="SMART" id="SM00487">
    <property type="entry name" value="DEXDc"/>
    <property type="match status" value="1"/>
</dbReference>
<dbReference type="SUPFAM" id="SSF52540">
    <property type="entry name" value="P-loop containing nucleoside triphosphate hydrolases"/>
    <property type="match status" value="1"/>
</dbReference>
<dbReference type="InterPro" id="IPR027417">
    <property type="entry name" value="P-loop_NTPase"/>
</dbReference>
<keyword evidence="2 8" id="KW-0378">Hydrolase</keyword>
<evidence type="ECO:0000256" key="3">
    <source>
        <dbReference type="ARBA" id="ARBA00022806"/>
    </source>
</evidence>
<evidence type="ECO:0000256" key="4">
    <source>
        <dbReference type="ARBA" id="ARBA00022840"/>
    </source>
</evidence>
<dbReference type="Pfam" id="PF00270">
    <property type="entry name" value="DEAD"/>
    <property type="match status" value="1"/>
</dbReference>
<dbReference type="PANTHER" id="PTHR18934:SF99">
    <property type="entry name" value="ATP-DEPENDENT RNA HELICASE DHX37-RELATED"/>
    <property type="match status" value="1"/>
</dbReference>
<dbReference type="GO" id="GO:0016787">
    <property type="term" value="F:hydrolase activity"/>
    <property type="evidence" value="ECO:0007669"/>
    <property type="project" value="UniProtKB-KW"/>
</dbReference>
<dbReference type="Gene3D" id="1.20.120.1080">
    <property type="match status" value="1"/>
</dbReference>
<evidence type="ECO:0000256" key="2">
    <source>
        <dbReference type="ARBA" id="ARBA00022801"/>
    </source>
</evidence>
<dbReference type="Pfam" id="PF07717">
    <property type="entry name" value="OB_NTP_bind"/>
    <property type="match status" value="1"/>
</dbReference>
<keyword evidence="1" id="KW-0547">Nucleotide-binding</keyword>
<dbReference type="SMART" id="SM00847">
    <property type="entry name" value="HA2"/>
    <property type="match status" value="1"/>
</dbReference>
<dbReference type="GO" id="GO:0005524">
    <property type="term" value="F:ATP binding"/>
    <property type="evidence" value="ECO:0007669"/>
    <property type="project" value="UniProtKB-KW"/>
</dbReference>
<dbReference type="InterPro" id="IPR014001">
    <property type="entry name" value="Helicase_ATP-bd"/>
</dbReference>
<reference evidence="8 9" key="1">
    <citation type="submission" date="2019-10" db="EMBL/GenBank/DDBJ databases">
        <title>Genome diversity of Sutterella seckii.</title>
        <authorList>
            <person name="Chaplin A.V."/>
            <person name="Sokolova S.R."/>
            <person name="Mosin K.A."/>
            <person name="Ivanova E.L."/>
            <person name="Kochetkova T.O."/>
            <person name="Goltsov A.Y."/>
            <person name="Trofimov D.Y."/>
            <person name="Efimov B.A."/>
        </authorList>
    </citation>
    <scope>NUCLEOTIDE SEQUENCE [LARGE SCALE GENOMIC DNA]</scope>
    <source>
        <strain evidence="8 9">ASD3426</strain>
    </source>
</reference>
<dbReference type="InterPro" id="IPR048333">
    <property type="entry name" value="HA2_WH"/>
</dbReference>
<dbReference type="PROSITE" id="PS51194">
    <property type="entry name" value="HELICASE_CTER"/>
    <property type="match status" value="1"/>
</dbReference>
<feature type="compositionally biased region" description="Basic and acidic residues" evidence="5">
    <location>
        <begin position="176"/>
        <end position="190"/>
    </location>
</feature>
<evidence type="ECO:0000259" key="7">
    <source>
        <dbReference type="PROSITE" id="PS51194"/>
    </source>
</evidence>
<protein>
    <submittedName>
        <fullName evidence="8">ATP-dependent RNA helicase HrpA</fullName>
        <ecNumber evidence="8">3.6.4.13</ecNumber>
    </submittedName>
</protein>
<feature type="compositionally biased region" description="Low complexity" evidence="5">
    <location>
        <begin position="107"/>
        <end position="121"/>
    </location>
</feature>
<dbReference type="FunFam" id="1.20.120.1080:FF:000005">
    <property type="entry name" value="ATP-dependent helicase HrpA"/>
    <property type="match status" value="1"/>
</dbReference>
<dbReference type="InterPro" id="IPR001650">
    <property type="entry name" value="Helicase_C-like"/>
</dbReference>
<dbReference type="Pfam" id="PF04408">
    <property type="entry name" value="WHD_HA2"/>
    <property type="match status" value="1"/>
</dbReference>
<dbReference type="Pfam" id="PF21010">
    <property type="entry name" value="HA2_C"/>
    <property type="match status" value="1"/>
</dbReference>
<evidence type="ECO:0000313" key="9">
    <source>
        <dbReference type="Proteomes" id="UP000469462"/>
    </source>
</evidence>
<dbReference type="PANTHER" id="PTHR18934">
    <property type="entry name" value="ATP-DEPENDENT RNA HELICASE"/>
    <property type="match status" value="1"/>
</dbReference>
<proteinExistence type="predicted"/>
<dbReference type="PROSITE" id="PS51192">
    <property type="entry name" value="HELICASE_ATP_BIND_1"/>
    <property type="match status" value="1"/>
</dbReference>
<keyword evidence="4" id="KW-0067">ATP-binding</keyword>
<organism evidence="8 9">
    <name type="scientific">Sutterella seckii</name>
    <dbReference type="NCBI Taxonomy" id="1944635"/>
    <lineage>
        <taxon>Bacteria</taxon>
        <taxon>Pseudomonadati</taxon>
        <taxon>Pseudomonadota</taxon>
        <taxon>Betaproteobacteria</taxon>
        <taxon>Burkholderiales</taxon>
        <taxon>Sutterellaceae</taxon>
        <taxon>Sutterella</taxon>
    </lineage>
</organism>
<dbReference type="RefSeq" id="WP_139688642.1">
    <property type="nucleotide sequence ID" value="NZ_WEHW01000014.1"/>
</dbReference>
<feature type="domain" description="Helicase C-terminal" evidence="7">
    <location>
        <begin position="447"/>
        <end position="620"/>
    </location>
</feature>
<feature type="compositionally biased region" description="Basic and acidic residues" evidence="5">
    <location>
        <begin position="24"/>
        <end position="44"/>
    </location>
</feature>
<feature type="region of interest" description="Disordered" evidence="5">
    <location>
        <begin position="24"/>
        <end position="230"/>
    </location>
</feature>
<dbReference type="EC" id="3.6.4.13" evidence="8"/>
<dbReference type="GO" id="GO:0003723">
    <property type="term" value="F:RNA binding"/>
    <property type="evidence" value="ECO:0007669"/>
    <property type="project" value="TreeGrafter"/>
</dbReference>
<dbReference type="EMBL" id="WEHW01000014">
    <property type="protein sequence ID" value="KAB7651457.1"/>
    <property type="molecule type" value="Genomic_DNA"/>
</dbReference>
<feature type="compositionally biased region" description="Basic and acidic residues" evidence="5">
    <location>
        <begin position="122"/>
        <end position="144"/>
    </location>
</feature>
<dbReference type="InterPro" id="IPR011545">
    <property type="entry name" value="DEAD/DEAH_box_helicase_dom"/>
</dbReference>
<name>A0AAI9SCA5_9BURK</name>
<dbReference type="CDD" id="cd18791">
    <property type="entry name" value="SF2_C_RHA"/>
    <property type="match status" value="1"/>
</dbReference>
<comment type="caution">
    <text evidence="8">The sequence shown here is derived from an EMBL/GenBank/DDBJ whole genome shotgun (WGS) entry which is preliminary data.</text>
</comment>
<keyword evidence="9" id="KW-1185">Reference proteome</keyword>
<dbReference type="Gene3D" id="3.40.50.300">
    <property type="entry name" value="P-loop containing nucleotide triphosphate hydrolases"/>
    <property type="match status" value="2"/>
</dbReference>
<dbReference type="Pfam" id="PF11898">
    <property type="entry name" value="DUF3418"/>
    <property type="match status" value="1"/>
</dbReference>
<dbReference type="InterPro" id="IPR010222">
    <property type="entry name" value="RNA_helicase_HrpA"/>
</dbReference>
<feature type="compositionally biased region" description="Basic and acidic residues" evidence="5">
    <location>
        <begin position="200"/>
        <end position="230"/>
    </location>
</feature>
<dbReference type="InterPro" id="IPR003593">
    <property type="entry name" value="AAA+_ATPase"/>
</dbReference>
<sequence length="1482" mass="166314">MADNRALFAAFQKVRADVDQALEETRRKEAEKRAAEEAARLEERRRKRAGIPGEKLAAKSVSQSVEKAPAKPLLKPAPRPVGKPSAASSPKPQPPKEPQRFSTPKGAFGSMLADAAAASGARFREAKGRDSAEDRKNPEVREAPKNQNASVVGEPSKAVRANPARRESPAPQRRGSPNEEKRPAARRPETRPGNGTPAREGLRPQKRKPDGAERKTDGRSRGREKLSFLERRTPIPPFALMPGLPVSERAPEIIRAIEENQVIIVCGETGSGKTTQLPKICLMAGRGQTGRIGHTQPRRIAASSIARRIAEELKTEPGDVVGFKVRFTDHTAPGATIKLMTDGILLAETQGDPLLRAYDTIIIDEAHERSINIDFLLGYLKRLLPKRPDLKVIVTSATIDAERFAKHFAKDGKDAPVLTISGRTYPVEIRYRPIEDPDEDDDQILSAIDDAVTELEIAGRGDILVFLPGEREIRDAADWLRKSRVGKADILPLYARLSASEQDRVFKPSGGLRRIILATNVAETSVTVPGIRYVVDTGLARVKRYSYRSKVEQLLVEPVSQASANQRAGRCGRVADGICIRLYDENDFNRRPAFTDPEIMRSNLAAVILRAISLHLGDIREFPFVQAPPPKAIADGYAILQELGSLTDAGELTEVGRALARLPVDPKLGRMLLAGSEKNALRELLIITSGLSVQDPRERPVDQQQAADEAHRKLADERSDFLSFVKVWDFVEKARSEKESNRKFDQEMKRRFLSPRRLREWREVEGQLRMLVTDLGWRMNTAPATYEEVHRSLLTGLLGNIGSKTVESDFRAPPYAGARGIKFWIWPGSVRAKKAGRWVLAGQIIETTKLYARCVADIDAEWIEAAAGSLIRRAWSEPHWEKRRGEVVAMERGTLYGLTIYQQRRVSFAPHDPKLARELFIREALVAGELDAKLSFFQHNQRLVREIEELEHKTRRPDVLVDDELIFSFYDRELPQDVCSLKTLEKWLAEERKKNPKVLELTKDELMRHGAEGVTNEWFPKSIRMAGIDMTLSYQFEPGSPRDGITMTVPLFALNQLDPVRAEWLVPGMVKEKAQVLLKSLPQKIRRNCVPLADYAAGFLTRSGGGAPQPRGFLEVLADDVRSETGVPCTPADFKVEQLPAHLILNFKVIDEHGRQLAMGRNLAQLRAELGAEAQETFRNVAQQDAEVAKDLADQITNWTFGELPELMEIQRRGETLIGHPALVDEGDACAIEVFDDPLEAQKAHRKGLRKLFRLTLREQVKFVERSLRDLGRVQMQASVVPGLAKNFENFDDLENDVVDCVLEATAMADPLPTDEESFQARREDARGRLSLVAGEVSRLLTEVATIAGTIPLKLKRMTQEKSLCEDVTRELEGLFPPHFLLSAPLSQLMHYPRYLKAVVYRLEHFSDDPARDASRQAQIERLSVPWQRAVAARRGQPDEHLEEFRWMLEELRVSLFAQQLRTPMPVSVKRLERIWQSISRL</sequence>
<accession>A0AAI9SCA5</accession>
<evidence type="ECO:0000313" key="8">
    <source>
        <dbReference type="EMBL" id="KAB7651457.1"/>
    </source>
</evidence>
<dbReference type="InterPro" id="IPR024590">
    <property type="entry name" value="HrpA_C"/>
</dbReference>
<evidence type="ECO:0000259" key="6">
    <source>
        <dbReference type="PROSITE" id="PS51192"/>
    </source>
</evidence>
<dbReference type="NCBIfam" id="TIGR01967">
    <property type="entry name" value="DEAH_box_HrpA"/>
    <property type="match status" value="1"/>
</dbReference>
<dbReference type="SMART" id="SM00382">
    <property type="entry name" value="AAA"/>
    <property type="match status" value="1"/>
</dbReference>
<dbReference type="InterPro" id="IPR007502">
    <property type="entry name" value="Helicase-assoc_dom"/>
</dbReference>
<dbReference type="InterPro" id="IPR011709">
    <property type="entry name" value="DEAD-box_helicase_OB_fold"/>
</dbReference>
<dbReference type="Proteomes" id="UP000469462">
    <property type="component" value="Unassembled WGS sequence"/>
</dbReference>
<dbReference type="SMART" id="SM00490">
    <property type="entry name" value="HELICc"/>
    <property type="match status" value="1"/>
</dbReference>
<keyword evidence="3 8" id="KW-0347">Helicase</keyword>
<dbReference type="Pfam" id="PF00271">
    <property type="entry name" value="Helicase_C"/>
    <property type="match status" value="1"/>
</dbReference>
<dbReference type="GO" id="GO:0003724">
    <property type="term" value="F:RNA helicase activity"/>
    <property type="evidence" value="ECO:0007669"/>
    <property type="project" value="UniProtKB-EC"/>
</dbReference>
<evidence type="ECO:0000256" key="5">
    <source>
        <dbReference type="SAM" id="MobiDB-lite"/>
    </source>
</evidence>
<evidence type="ECO:0000256" key="1">
    <source>
        <dbReference type="ARBA" id="ARBA00022741"/>
    </source>
</evidence>
<gene>
    <name evidence="8" type="primary">hrpA</name>
    <name evidence="8" type="ORF">GBM96_05540</name>
</gene>
<feature type="domain" description="Helicase ATP-binding" evidence="6">
    <location>
        <begin position="254"/>
        <end position="417"/>
    </location>
</feature>